<keyword evidence="2" id="KW-0812">Transmembrane</keyword>
<evidence type="ECO:0000313" key="4">
    <source>
        <dbReference type="Proteomes" id="UP000288395"/>
    </source>
</evidence>
<keyword evidence="2" id="KW-1133">Transmembrane helix</keyword>
<keyword evidence="1" id="KW-0175">Coiled coil</keyword>
<feature type="transmembrane region" description="Helical" evidence="2">
    <location>
        <begin position="6"/>
        <end position="22"/>
    </location>
</feature>
<keyword evidence="4" id="KW-1185">Reference proteome</keyword>
<evidence type="ECO:0000256" key="2">
    <source>
        <dbReference type="SAM" id="Phobius"/>
    </source>
</evidence>
<dbReference type="OrthoDB" id="2081681at2"/>
<proteinExistence type="predicted"/>
<keyword evidence="2" id="KW-0472">Membrane</keyword>
<name>A0A432VPE6_9GAMM</name>
<accession>A0A432VPE6</accession>
<evidence type="ECO:0000256" key="1">
    <source>
        <dbReference type="SAM" id="Coils"/>
    </source>
</evidence>
<dbReference type="AlphaFoldDB" id="A0A432VPE6"/>
<comment type="caution">
    <text evidence="3">The sequence shown here is derived from an EMBL/GenBank/DDBJ whole genome shotgun (WGS) entry which is preliminary data.</text>
</comment>
<evidence type="ECO:0000313" key="3">
    <source>
        <dbReference type="EMBL" id="RUO18005.1"/>
    </source>
</evidence>
<protein>
    <submittedName>
        <fullName evidence="3">Uncharacterized protein</fullName>
    </submittedName>
</protein>
<reference evidence="4" key="1">
    <citation type="journal article" date="2018" name="Front. Microbiol.">
        <title>Genome-Based Analysis Reveals the Taxonomy and Diversity of the Family Idiomarinaceae.</title>
        <authorList>
            <person name="Liu Y."/>
            <person name="Lai Q."/>
            <person name="Shao Z."/>
        </authorList>
    </citation>
    <scope>NUCLEOTIDE SEQUENCE [LARGE SCALE GENOMIC DNA]</scope>
    <source>
        <strain evidence="4">GBPy7</strain>
    </source>
</reference>
<sequence length="155" mass="17534">MDVSLGEVIAAIALLFSGYATWRSRGLRKKEEELIEVQRKLNELMLDKEKREAQSANSAELGANFITLGSKKHRLKVFNKGKATAYQVSLEFPEGNDCIMNSDLEEKFPMEAMEPGQSVELIASFVMQTKRKQAIRLHWMNAEGESFEKVVHATL</sequence>
<feature type="coiled-coil region" evidence="1">
    <location>
        <begin position="27"/>
        <end position="54"/>
    </location>
</feature>
<dbReference type="EMBL" id="PIPJ01000021">
    <property type="protein sequence ID" value="RUO18005.1"/>
    <property type="molecule type" value="Genomic_DNA"/>
</dbReference>
<dbReference type="Proteomes" id="UP000288395">
    <property type="component" value="Unassembled WGS sequence"/>
</dbReference>
<organism evidence="3 4">
    <name type="scientific">Aliidiomarina iranensis</name>
    <dbReference type="NCBI Taxonomy" id="1434071"/>
    <lineage>
        <taxon>Bacteria</taxon>
        <taxon>Pseudomonadati</taxon>
        <taxon>Pseudomonadota</taxon>
        <taxon>Gammaproteobacteria</taxon>
        <taxon>Alteromonadales</taxon>
        <taxon>Idiomarinaceae</taxon>
        <taxon>Aliidiomarina</taxon>
    </lineage>
</organism>
<dbReference type="RefSeq" id="WP_126768513.1">
    <property type="nucleotide sequence ID" value="NZ_PIPJ01000021.1"/>
</dbReference>
<gene>
    <name evidence="3" type="ORF">CWE08_12080</name>
</gene>